<dbReference type="GO" id="GO:0005886">
    <property type="term" value="C:plasma membrane"/>
    <property type="evidence" value="ECO:0007669"/>
    <property type="project" value="UniProtKB-SubCell"/>
</dbReference>
<comment type="similarity">
    <text evidence="9">Belongs to the GSP H family.</text>
</comment>
<evidence type="ECO:0000256" key="5">
    <source>
        <dbReference type="ARBA" id="ARBA00022519"/>
    </source>
</evidence>
<evidence type="ECO:0000256" key="4">
    <source>
        <dbReference type="ARBA" id="ARBA00022481"/>
    </source>
</evidence>
<dbReference type="InterPro" id="IPR045584">
    <property type="entry name" value="Pilin-like"/>
</dbReference>
<proteinExistence type="inferred from homology"/>
<feature type="transmembrane region" description="Helical" evidence="11">
    <location>
        <begin position="12"/>
        <end position="32"/>
    </location>
</feature>
<accession>A0A4R8IEA7</accession>
<keyword evidence="5" id="KW-0997">Cell inner membrane</keyword>
<keyword evidence="3" id="KW-1003">Cell membrane</keyword>
<dbReference type="OrthoDB" id="2313614at2"/>
<comment type="caution">
    <text evidence="13">The sequence shown here is derived from an EMBL/GenBank/DDBJ whole genome shotgun (WGS) entry which is preliminary data.</text>
</comment>
<dbReference type="InterPro" id="IPR012902">
    <property type="entry name" value="N_methyl_site"/>
</dbReference>
<keyword evidence="4" id="KW-0488">Methylation</keyword>
<keyword evidence="8 11" id="KW-0472">Membrane</keyword>
<evidence type="ECO:0000256" key="6">
    <source>
        <dbReference type="ARBA" id="ARBA00022692"/>
    </source>
</evidence>
<gene>
    <name evidence="13" type="ORF">EDC23_2723</name>
</gene>
<evidence type="ECO:0000256" key="10">
    <source>
        <dbReference type="ARBA" id="ARBA00030775"/>
    </source>
</evidence>
<dbReference type="Proteomes" id="UP000294914">
    <property type="component" value="Unassembled WGS sequence"/>
</dbReference>
<dbReference type="AlphaFoldDB" id="A0A4R8IEA7"/>
<keyword evidence="6 11" id="KW-0812">Transmembrane</keyword>
<keyword evidence="14" id="KW-1185">Reference proteome</keyword>
<organism evidence="13 14">
    <name type="scientific">Thiohalophilus thiocyanatoxydans</name>
    <dbReference type="NCBI Taxonomy" id="381308"/>
    <lineage>
        <taxon>Bacteria</taxon>
        <taxon>Pseudomonadati</taxon>
        <taxon>Pseudomonadota</taxon>
        <taxon>Gammaproteobacteria</taxon>
        <taxon>Thiohalomonadales</taxon>
        <taxon>Thiohalophilaceae</taxon>
        <taxon>Thiohalophilus</taxon>
    </lineage>
</organism>
<dbReference type="EMBL" id="SOQX01000010">
    <property type="protein sequence ID" value="TDX97919.1"/>
    <property type="molecule type" value="Genomic_DNA"/>
</dbReference>
<evidence type="ECO:0000256" key="3">
    <source>
        <dbReference type="ARBA" id="ARBA00022475"/>
    </source>
</evidence>
<feature type="domain" description="General secretion pathway GspH" evidence="12">
    <location>
        <begin position="45"/>
        <end position="163"/>
    </location>
</feature>
<dbReference type="Pfam" id="PF07963">
    <property type="entry name" value="N_methyl"/>
    <property type="match status" value="1"/>
</dbReference>
<evidence type="ECO:0000256" key="1">
    <source>
        <dbReference type="ARBA" id="ARBA00004377"/>
    </source>
</evidence>
<dbReference type="InterPro" id="IPR022346">
    <property type="entry name" value="T2SS_GspH"/>
</dbReference>
<comment type="subcellular location">
    <subcellularLocation>
        <location evidence="1">Cell inner membrane</location>
        <topology evidence="1">Single-pass membrane protein</topology>
    </subcellularLocation>
</comment>
<dbReference type="RefSeq" id="WP_134085344.1">
    <property type="nucleotide sequence ID" value="NZ_SOQX01000010.1"/>
</dbReference>
<evidence type="ECO:0000313" key="13">
    <source>
        <dbReference type="EMBL" id="TDX97919.1"/>
    </source>
</evidence>
<protein>
    <recommendedName>
        <fullName evidence="2">Type II secretion system protein H</fullName>
    </recommendedName>
    <alternativeName>
        <fullName evidence="10">General secretion pathway protein H</fullName>
    </alternativeName>
</protein>
<dbReference type="NCBIfam" id="TIGR02532">
    <property type="entry name" value="IV_pilin_GFxxxE"/>
    <property type="match status" value="1"/>
</dbReference>
<name>A0A4R8IEA7_9GAMM</name>
<evidence type="ECO:0000256" key="8">
    <source>
        <dbReference type="ARBA" id="ARBA00023136"/>
    </source>
</evidence>
<dbReference type="Pfam" id="PF12019">
    <property type="entry name" value="GspH"/>
    <property type="match status" value="1"/>
</dbReference>
<keyword evidence="7 11" id="KW-1133">Transmembrane helix</keyword>
<sequence>MKTKKTKGLTLVELIVAMAIFSILAAIAVPSMDAFMRNNRLSSTTNDLATTLNLARSEAVKRGTPIKTCISNAAQDNCDTTTTNWENGWITFIDSDNDNNIDANETVLRLNASPKEGITVRNAQDNNTITFDRDGSASDTGSFVICGDSNNMVGRGINISLSGSISAARDTDDDKISNIYTDDAGNWGNLTCP</sequence>
<evidence type="ECO:0000256" key="7">
    <source>
        <dbReference type="ARBA" id="ARBA00022989"/>
    </source>
</evidence>
<dbReference type="GO" id="GO:0015628">
    <property type="term" value="P:protein secretion by the type II secretion system"/>
    <property type="evidence" value="ECO:0007669"/>
    <property type="project" value="InterPro"/>
</dbReference>
<dbReference type="Gene3D" id="3.55.40.10">
    <property type="entry name" value="minor pseudopilin epsh domain"/>
    <property type="match status" value="1"/>
</dbReference>
<dbReference type="SUPFAM" id="SSF54523">
    <property type="entry name" value="Pili subunits"/>
    <property type="match status" value="1"/>
</dbReference>
<evidence type="ECO:0000256" key="9">
    <source>
        <dbReference type="ARBA" id="ARBA00025772"/>
    </source>
</evidence>
<evidence type="ECO:0000256" key="2">
    <source>
        <dbReference type="ARBA" id="ARBA00021549"/>
    </source>
</evidence>
<dbReference type="PROSITE" id="PS00409">
    <property type="entry name" value="PROKAR_NTER_METHYL"/>
    <property type="match status" value="1"/>
</dbReference>
<dbReference type="GO" id="GO:0015627">
    <property type="term" value="C:type II protein secretion system complex"/>
    <property type="evidence" value="ECO:0007669"/>
    <property type="project" value="InterPro"/>
</dbReference>
<evidence type="ECO:0000259" key="12">
    <source>
        <dbReference type="Pfam" id="PF12019"/>
    </source>
</evidence>
<evidence type="ECO:0000313" key="14">
    <source>
        <dbReference type="Proteomes" id="UP000294914"/>
    </source>
</evidence>
<reference evidence="13 14" key="1">
    <citation type="submission" date="2019-03" db="EMBL/GenBank/DDBJ databases">
        <title>Genomic Encyclopedia of Type Strains, Phase IV (KMG-IV): sequencing the most valuable type-strain genomes for metagenomic binning, comparative biology and taxonomic classification.</title>
        <authorList>
            <person name="Goeker M."/>
        </authorList>
    </citation>
    <scope>NUCLEOTIDE SEQUENCE [LARGE SCALE GENOMIC DNA]</scope>
    <source>
        <strain evidence="13 14">DSM 16326</strain>
    </source>
</reference>
<evidence type="ECO:0000256" key="11">
    <source>
        <dbReference type="SAM" id="Phobius"/>
    </source>
</evidence>